<keyword evidence="2 3" id="KW-0732">Signal</keyword>
<feature type="chain" id="PRO_5038763760" evidence="3">
    <location>
        <begin position="25"/>
        <end position="255"/>
    </location>
</feature>
<keyword evidence="6" id="KW-1185">Reference proteome</keyword>
<evidence type="ECO:0000256" key="2">
    <source>
        <dbReference type="ARBA" id="ARBA00022729"/>
    </source>
</evidence>
<dbReference type="RefSeq" id="WP_090943767.1">
    <property type="nucleotide sequence ID" value="NZ_FOTS01000070.1"/>
</dbReference>
<proteinExistence type="predicted"/>
<dbReference type="STRING" id="1123291.SAMN04490355_107017"/>
<dbReference type="InterPro" id="IPR011330">
    <property type="entry name" value="Glyco_hydro/deAcase_b/a-brl"/>
</dbReference>
<dbReference type="EMBL" id="FOTS01000070">
    <property type="protein sequence ID" value="SFM30156.1"/>
    <property type="molecule type" value="Genomic_DNA"/>
</dbReference>
<dbReference type="Gene3D" id="3.20.20.370">
    <property type="entry name" value="Glycoside hydrolase/deacetylase"/>
    <property type="match status" value="1"/>
</dbReference>
<dbReference type="SUPFAM" id="SSF88713">
    <property type="entry name" value="Glycoside hydrolase/deacetylase"/>
    <property type="match status" value="1"/>
</dbReference>
<evidence type="ECO:0000259" key="4">
    <source>
        <dbReference type="PROSITE" id="PS51677"/>
    </source>
</evidence>
<dbReference type="CDD" id="cd10918">
    <property type="entry name" value="CE4_NodB_like_5s_6s"/>
    <property type="match status" value="1"/>
</dbReference>
<dbReference type="GO" id="GO:0005975">
    <property type="term" value="P:carbohydrate metabolic process"/>
    <property type="evidence" value="ECO:0007669"/>
    <property type="project" value="InterPro"/>
</dbReference>
<dbReference type="Proteomes" id="UP000199520">
    <property type="component" value="Unassembled WGS sequence"/>
</dbReference>
<comment type="subcellular location">
    <subcellularLocation>
        <location evidence="1">Secreted</location>
    </subcellularLocation>
</comment>
<evidence type="ECO:0000313" key="6">
    <source>
        <dbReference type="Proteomes" id="UP000199520"/>
    </source>
</evidence>
<evidence type="ECO:0000313" key="5">
    <source>
        <dbReference type="EMBL" id="SFM30156.1"/>
    </source>
</evidence>
<dbReference type="AlphaFoldDB" id="A0A1I4PRF0"/>
<sequence length="255" mass="28990">MVTRRQFLFGCAGTLAVLSGASFASEYKKVNKSIPILLYHRVGYQLDNYTVSPTRFEDDMRTLSREGYTCLSLTQVKQHLQSNLSAPLPEKSILISLDDGYLDNYINVFPILQQYNMKASFYIITGMIGEDDRLTASQIREMEAAGMDFGSHTVTHRFLGELTPAEMKIELINSKHVLEQLLGKSVDFIAYPGGSYNTQTLKIAKEAGYEAGLSTHYGYEMFQNPFEMKRIPIFHYDRSITYVMLRKGLLPTLFQ</sequence>
<dbReference type="InterPro" id="IPR002509">
    <property type="entry name" value="NODB_dom"/>
</dbReference>
<dbReference type="Pfam" id="PF01522">
    <property type="entry name" value="Polysacc_deac_1"/>
    <property type="match status" value="1"/>
</dbReference>
<dbReference type="OrthoDB" id="9778320at2"/>
<dbReference type="PROSITE" id="PS51677">
    <property type="entry name" value="NODB"/>
    <property type="match status" value="1"/>
</dbReference>
<feature type="domain" description="NodB homology" evidence="4">
    <location>
        <begin position="91"/>
        <end position="255"/>
    </location>
</feature>
<evidence type="ECO:0000256" key="3">
    <source>
        <dbReference type="SAM" id="SignalP"/>
    </source>
</evidence>
<dbReference type="PANTHER" id="PTHR34216">
    <property type="match status" value="1"/>
</dbReference>
<feature type="signal peptide" evidence="3">
    <location>
        <begin position="1"/>
        <end position="24"/>
    </location>
</feature>
<organism evidence="5 6">
    <name type="scientific">Pelosinus propionicus DSM 13327</name>
    <dbReference type="NCBI Taxonomy" id="1123291"/>
    <lineage>
        <taxon>Bacteria</taxon>
        <taxon>Bacillati</taxon>
        <taxon>Bacillota</taxon>
        <taxon>Negativicutes</taxon>
        <taxon>Selenomonadales</taxon>
        <taxon>Sporomusaceae</taxon>
        <taxon>Pelosinus</taxon>
    </lineage>
</organism>
<name>A0A1I4PRF0_9FIRM</name>
<gene>
    <name evidence="5" type="ORF">SAMN04490355_107017</name>
</gene>
<dbReference type="GO" id="GO:0016810">
    <property type="term" value="F:hydrolase activity, acting on carbon-nitrogen (but not peptide) bonds"/>
    <property type="evidence" value="ECO:0007669"/>
    <property type="project" value="InterPro"/>
</dbReference>
<evidence type="ECO:0000256" key="1">
    <source>
        <dbReference type="ARBA" id="ARBA00004613"/>
    </source>
</evidence>
<reference evidence="6" key="1">
    <citation type="submission" date="2016-10" db="EMBL/GenBank/DDBJ databases">
        <authorList>
            <person name="Varghese N."/>
            <person name="Submissions S."/>
        </authorList>
    </citation>
    <scope>NUCLEOTIDE SEQUENCE [LARGE SCALE GENOMIC DNA]</scope>
    <source>
        <strain evidence="6">DSM 13327</strain>
    </source>
</reference>
<dbReference type="GO" id="GO:0005576">
    <property type="term" value="C:extracellular region"/>
    <property type="evidence" value="ECO:0007669"/>
    <property type="project" value="UniProtKB-SubCell"/>
</dbReference>
<dbReference type="PANTHER" id="PTHR34216:SF3">
    <property type="entry name" value="POLY-BETA-1,6-N-ACETYL-D-GLUCOSAMINE N-DEACETYLASE"/>
    <property type="match status" value="1"/>
</dbReference>
<protein>
    <submittedName>
        <fullName evidence="5">Peptidoglycan/xylan/chitin deacetylase, PgdA/CDA1 family</fullName>
    </submittedName>
</protein>
<dbReference type="InterPro" id="IPR051398">
    <property type="entry name" value="Polysacch_Deacetylase"/>
</dbReference>
<accession>A0A1I4PRF0</accession>